<dbReference type="HAMAP" id="MF_01482">
    <property type="entry name" value="Mca"/>
    <property type="match status" value="1"/>
</dbReference>
<dbReference type="PANTHER" id="PTHR12993:SF11">
    <property type="entry name" value="N-ACETYLGLUCOSAMINYL-PHOSPHATIDYLINOSITOL DE-N-ACETYLASE"/>
    <property type="match status" value="1"/>
</dbReference>
<keyword evidence="2" id="KW-0479">Metal-binding</keyword>
<proteinExistence type="inferred from homology"/>
<feature type="binding site" evidence="2">
    <location>
        <position position="140"/>
    </location>
    <ligand>
        <name>Zn(2+)</name>
        <dbReference type="ChEBI" id="CHEBI:29105"/>
    </ligand>
</feature>
<comment type="catalytic activity">
    <reaction evidence="2">
        <text>mycothiol S-conjugate + H2O = an N-acetyl-L-cysteine-S-conjugate + 1D-myo-inositol 2-amino-2-deoxy-alpha-D-glucopyranoside</text>
        <dbReference type="Rhea" id="RHEA:36543"/>
        <dbReference type="ChEBI" id="CHEBI:15377"/>
        <dbReference type="ChEBI" id="CHEBI:58718"/>
        <dbReference type="ChEBI" id="CHEBI:58886"/>
        <dbReference type="ChEBI" id="CHEBI:59633"/>
        <dbReference type="EC" id="3.5.1.115"/>
    </reaction>
</comment>
<dbReference type="RefSeq" id="WP_202345117.1">
    <property type="nucleotide sequence ID" value="NZ_BAAAPI010000003.1"/>
</dbReference>
<protein>
    <recommendedName>
        <fullName evidence="2">Mycothiol S-conjugate amidase</fullName>
        <ecNumber evidence="2">3.5.1.115</ecNumber>
    </recommendedName>
</protein>
<dbReference type="InterPro" id="IPR017811">
    <property type="entry name" value="Mca"/>
</dbReference>
<feature type="binding site" evidence="2">
    <location>
        <position position="14"/>
    </location>
    <ligand>
        <name>Zn(2+)</name>
        <dbReference type="ChEBI" id="CHEBI:29105"/>
    </ligand>
</feature>
<comment type="function">
    <text evidence="2">A mycothiol (MSH, N-acetylcysteinyl-glucosaminyl-inositol) S-conjugate amidase, it recycles conjugated MSH to the N-acetyl cysteine conjugate (AcCys S-conjugate, a mercapturic acid) and the MSH precursor. Involved in MSH-dependent detoxification of a number of alkylating agents and antibiotics.</text>
</comment>
<comment type="cofactor">
    <cofactor evidence="2">
        <name>Zn(2+)</name>
        <dbReference type="ChEBI" id="CHEBI:29105"/>
    </cofactor>
    <text evidence="2">Binds 1 zinc ion per subunit.</text>
</comment>
<comment type="similarity">
    <text evidence="2">Belongs to the MshB deacetylase family. Mca subfamily.</text>
</comment>
<keyword evidence="2" id="KW-0378">Hydrolase</keyword>
<name>A0ABS1SHH1_9MICO</name>
<dbReference type="InterPro" id="IPR003737">
    <property type="entry name" value="GlcNAc_PI_deacetylase-related"/>
</dbReference>
<gene>
    <name evidence="2 3" type="primary">mca</name>
    <name evidence="3" type="ORF">D3230_11225</name>
</gene>
<dbReference type="Proteomes" id="UP001645859">
    <property type="component" value="Unassembled WGS sequence"/>
</dbReference>
<dbReference type="Pfam" id="PF02585">
    <property type="entry name" value="PIG-L"/>
    <property type="match status" value="1"/>
</dbReference>
<keyword evidence="1 2" id="KW-0862">Zinc</keyword>
<comment type="subunit">
    <text evidence="2">Monomer.</text>
</comment>
<comment type="caution">
    <text evidence="3">The sequence shown here is derived from an EMBL/GenBank/DDBJ whole genome shotgun (WGS) entry which is preliminary data.</text>
</comment>
<accession>A0ABS1SHH1</accession>
<evidence type="ECO:0000313" key="3">
    <source>
        <dbReference type="EMBL" id="MBL3679851.1"/>
    </source>
</evidence>
<organism evidence="3 4">
    <name type="scientific">Leucobacter chromiireducens subsp. solipictus</name>
    <dbReference type="NCBI Taxonomy" id="398235"/>
    <lineage>
        <taxon>Bacteria</taxon>
        <taxon>Bacillati</taxon>
        <taxon>Actinomycetota</taxon>
        <taxon>Actinomycetes</taxon>
        <taxon>Micrococcales</taxon>
        <taxon>Microbacteriaceae</taxon>
        <taxon>Leucobacter</taxon>
    </lineage>
</organism>
<keyword evidence="4" id="KW-1185">Reference proteome</keyword>
<dbReference type="EC" id="3.5.1.115" evidence="2"/>
<dbReference type="NCBIfam" id="TIGR03446">
    <property type="entry name" value="mycothiol_Mca"/>
    <property type="match status" value="1"/>
</dbReference>
<reference evidence="3 4" key="1">
    <citation type="submission" date="2018-09" db="EMBL/GenBank/DDBJ databases">
        <title>Comparative genomics of Leucobacter spp.</title>
        <authorList>
            <person name="Reis A.C."/>
            <person name="Kolvenbach B.A."/>
            <person name="Corvini P.F.X."/>
            <person name="Nunes O.C."/>
        </authorList>
    </citation>
    <scope>NUCLEOTIDE SEQUENCE [LARGE SCALE GENOMIC DNA]</scope>
    <source>
        <strain evidence="3 4">TAN 31504</strain>
    </source>
</reference>
<dbReference type="InterPro" id="IPR024078">
    <property type="entry name" value="LmbE-like_dom_sf"/>
</dbReference>
<dbReference type="PANTHER" id="PTHR12993">
    <property type="entry name" value="N-ACETYLGLUCOSAMINYL-PHOSPHATIDYLINOSITOL DE-N-ACETYLASE-RELATED"/>
    <property type="match status" value="1"/>
</dbReference>
<evidence type="ECO:0000256" key="2">
    <source>
        <dbReference type="HAMAP-Rule" id="MF_01482"/>
    </source>
</evidence>
<sequence>MALRLIAVHAHPDDESSKGAATYAHYLDQGVEVLIVSCTGGERGDVLNELVARDPKSRRDLAGLRRDEMARARDIIGFEHRWLGYQDSGLPDEGEPIPEGSFAHIPAEVSAEVLIRTVREFKPHVMITYNEQGGYPHPDHIRCHEISKIAWDLAGDPEAYPEAGQPWEVQKLYYEEIFNGERITTVYQWLLDHEPTSPLVAQFAEIQERMGKRGNRSTARIEVGKFFEQRDEALRAHASQVPPDSPFFFWPNELQRQAWPFEDYRLASSRVDTTEFEGDLFQGIKEENT</sequence>
<dbReference type="EMBL" id="QYAC01000005">
    <property type="protein sequence ID" value="MBL3679851.1"/>
    <property type="molecule type" value="Genomic_DNA"/>
</dbReference>
<dbReference type="Gene3D" id="3.40.50.10320">
    <property type="entry name" value="LmbE-like"/>
    <property type="match status" value="1"/>
</dbReference>
<dbReference type="SUPFAM" id="SSF102588">
    <property type="entry name" value="LmbE-like"/>
    <property type="match status" value="1"/>
</dbReference>
<feature type="binding site" evidence="2">
    <location>
        <position position="11"/>
    </location>
    <ligand>
        <name>Zn(2+)</name>
        <dbReference type="ChEBI" id="CHEBI:29105"/>
    </ligand>
</feature>
<evidence type="ECO:0000313" key="4">
    <source>
        <dbReference type="Proteomes" id="UP001645859"/>
    </source>
</evidence>
<evidence type="ECO:0000256" key="1">
    <source>
        <dbReference type="ARBA" id="ARBA00022833"/>
    </source>
</evidence>